<dbReference type="OrthoDB" id="4161376at2759"/>
<reference evidence="2 3" key="1">
    <citation type="submission" date="2015-10" db="EMBL/GenBank/DDBJ databases">
        <title>Full genome of DAOMC 229536 Phialocephala scopiformis, a fungal endophyte of spruce producing the potent anti-insectan compound rugulosin.</title>
        <authorList>
            <consortium name="DOE Joint Genome Institute"/>
            <person name="Walker A.K."/>
            <person name="Frasz S.L."/>
            <person name="Seifert K.A."/>
            <person name="Miller J.D."/>
            <person name="Mondo S.J."/>
            <person name="Labutti K."/>
            <person name="Lipzen A."/>
            <person name="Dockter R."/>
            <person name="Kennedy M."/>
            <person name="Grigoriev I.V."/>
            <person name="Spatafora J.W."/>
        </authorList>
    </citation>
    <scope>NUCLEOTIDE SEQUENCE [LARGE SCALE GENOMIC DNA]</scope>
    <source>
        <strain evidence="2 3">CBS 120377</strain>
    </source>
</reference>
<evidence type="ECO:0000256" key="1">
    <source>
        <dbReference type="SAM" id="Phobius"/>
    </source>
</evidence>
<gene>
    <name evidence="2" type="ORF">LY89DRAFT_736860</name>
</gene>
<dbReference type="GeneID" id="28829909"/>
<dbReference type="EMBL" id="KQ947421">
    <property type="protein sequence ID" value="KUJ13863.1"/>
    <property type="molecule type" value="Genomic_DNA"/>
</dbReference>
<sequence length="85" mass="8847">MTVWGYPVLLDWALGMTLITLVTVAQLSTLPKLIAFVSGLIISVRSLGETISIAVYNAVFTTATLHMGDNVGKAAAEAGLPTASI</sequence>
<dbReference type="RefSeq" id="XP_018068218.1">
    <property type="nucleotide sequence ID" value="XM_018220183.1"/>
</dbReference>
<accession>A0A194X0Z4</accession>
<protein>
    <submittedName>
        <fullName evidence="2">Uncharacterized protein</fullName>
    </submittedName>
</protein>
<dbReference type="KEGG" id="psco:LY89DRAFT_736860"/>
<organism evidence="2 3">
    <name type="scientific">Mollisia scopiformis</name>
    <name type="common">Conifer needle endophyte fungus</name>
    <name type="synonym">Phialocephala scopiformis</name>
    <dbReference type="NCBI Taxonomy" id="149040"/>
    <lineage>
        <taxon>Eukaryota</taxon>
        <taxon>Fungi</taxon>
        <taxon>Dikarya</taxon>
        <taxon>Ascomycota</taxon>
        <taxon>Pezizomycotina</taxon>
        <taxon>Leotiomycetes</taxon>
        <taxon>Helotiales</taxon>
        <taxon>Mollisiaceae</taxon>
        <taxon>Mollisia</taxon>
    </lineage>
</organism>
<keyword evidence="1" id="KW-1133">Transmembrane helix</keyword>
<dbReference type="Proteomes" id="UP000070700">
    <property type="component" value="Unassembled WGS sequence"/>
</dbReference>
<dbReference type="InParanoid" id="A0A194X0Z4"/>
<proteinExistence type="predicted"/>
<keyword evidence="1" id="KW-0812">Transmembrane</keyword>
<feature type="transmembrane region" description="Helical" evidence="1">
    <location>
        <begin position="12"/>
        <end position="42"/>
    </location>
</feature>
<keyword evidence="1" id="KW-0472">Membrane</keyword>
<name>A0A194X0Z4_MOLSC</name>
<dbReference type="AlphaFoldDB" id="A0A194X0Z4"/>
<evidence type="ECO:0000313" key="2">
    <source>
        <dbReference type="EMBL" id="KUJ13863.1"/>
    </source>
</evidence>
<evidence type="ECO:0000313" key="3">
    <source>
        <dbReference type="Proteomes" id="UP000070700"/>
    </source>
</evidence>
<keyword evidence="3" id="KW-1185">Reference proteome</keyword>